<organism evidence="4 5">
    <name type="scientific">Prorocentrum cordatum</name>
    <dbReference type="NCBI Taxonomy" id="2364126"/>
    <lineage>
        <taxon>Eukaryota</taxon>
        <taxon>Sar</taxon>
        <taxon>Alveolata</taxon>
        <taxon>Dinophyceae</taxon>
        <taxon>Prorocentrales</taxon>
        <taxon>Prorocentraceae</taxon>
        <taxon>Prorocentrum</taxon>
    </lineage>
</organism>
<keyword evidence="1" id="KW-0132">Cell division</keyword>
<accession>A0ABN9U9B4</accession>
<evidence type="ECO:0000256" key="1">
    <source>
        <dbReference type="ARBA" id="ARBA00022618"/>
    </source>
</evidence>
<evidence type="ECO:0000259" key="3">
    <source>
        <dbReference type="Pfam" id="PF09759"/>
    </source>
</evidence>
<dbReference type="EMBL" id="CAUYUJ010015582">
    <property type="protein sequence ID" value="CAK0855876.1"/>
    <property type="molecule type" value="Genomic_DNA"/>
</dbReference>
<evidence type="ECO:0000256" key="2">
    <source>
        <dbReference type="ARBA" id="ARBA00023306"/>
    </source>
</evidence>
<evidence type="ECO:0000313" key="4">
    <source>
        <dbReference type="EMBL" id="CAK0855876.1"/>
    </source>
</evidence>
<sequence length="541" mass="57368">MSLPSAEEARAAPGAARQVVQGLVRESLQEAWRHEHDTEEFLSELGALVGLHLSALADPGEGTFAGAAQEHEEACAACLKLARNLCAGRPRVQDFWWRSGTVEALIARLREDARLPDERDPAWCEAVPSFLTNAVAANEALRVRAVGSRGRPELAFMLVQTLLPAPDPAGGAAPQPLALLSDTEDGHCVLFVLASLLFRGGMSESREAVSERAWEWASIFMQSLLTSGGFVPAYLGVQRLTVETLHAFWCSAVGLPTGVKATAPAGVLERLVGRLCHRSEVLGLFWHSVSGLDSPPVAEALLADPGLEDVAARELAGSLAALAREWGLAWRPPAPVPTEACLAFGVQESEVDVRLLAAGAEEAEGRGVVFGQLLSALVTLSGGPAAGRFPARLAAVCLAACVSFLDALHRLRFGENVEESVAKKAKPPPEAVEASRACSLIDQVRLCANLLYERRAAQDFVRHIGGLRVLLCHCYADGELPLLREVGVFAVRNASHGNAENQGVMRELLASRAGDGPSADVFDPVSGDLVLAEAEAGLAQD</sequence>
<keyword evidence="2" id="KW-0131">Cell cycle</keyword>
<dbReference type="Pfam" id="PF09759">
    <property type="entry name" value="Atx10homo_assoc"/>
    <property type="match status" value="1"/>
</dbReference>
<dbReference type="InterPro" id="IPR019156">
    <property type="entry name" value="Ataxin-10_domain"/>
</dbReference>
<dbReference type="PANTHER" id="PTHR13255">
    <property type="entry name" value="ATAXIN-10"/>
    <property type="match status" value="1"/>
</dbReference>
<reference evidence="4" key="1">
    <citation type="submission" date="2023-10" db="EMBL/GenBank/DDBJ databases">
        <authorList>
            <person name="Chen Y."/>
            <person name="Shah S."/>
            <person name="Dougan E. K."/>
            <person name="Thang M."/>
            <person name="Chan C."/>
        </authorList>
    </citation>
    <scope>NUCLEOTIDE SEQUENCE [LARGE SCALE GENOMIC DNA]</scope>
</reference>
<protein>
    <recommendedName>
        <fullName evidence="3">Ataxin-10 domain-containing protein</fullName>
    </recommendedName>
</protein>
<proteinExistence type="predicted"/>
<dbReference type="Proteomes" id="UP001189429">
    <property type="component" value="Unassembled WGS sequence"/>
</dbReference>
<evidence type="ECO:0000313" key="5">
    <source>
        <dbReference type="Proteomes" id="UP001189429"/>
    </source>
</evidence>
<dbReference type="PANTHER" id="PTHR13255:SF0">
    <property type="entry name" value="ATAXIN-10"/>
    <property type="match status" value="1"/>
</dbReference>
<dbReference type="InterPro" id="IPR051374">
    <property type="entry name" value="Ataxin-10/CTR86_families"/>
</dbReference>
<feature type="domain" description="Ataxin-10" evidence="3">
    <location>
        <begin position="443"/>
        <end position="512"/>
    </location>
</feature>
<name>A0ABN9U9B4_9DINO</name>
<gene>
    <name evidence="4" type="ORF">PCOR1329_LOCUS46401</name>
</gene>
<comment type="caution">
    <text evidence="4">The sequence shown here is derived from an EMBL/GenBank/DDBJ whole genome shotgun (WGS) entry which is preliminary data.</text>
</comment>
<keyword evidence="5" id="KW-1185">Reference proteome</keyword>